<dbReference type="InterPro" id="IPR016032">
    <property type="entry name" value="Sig_transdc_resp-reg_C-effctor"/>
</dbReference>
<evidence type="ECO:0000256" key="4">
    <source>
        <dbReference type="SAM" id="MobiDB-lite"/>
    </source>
</evidence>
<keyword evidence="3" id="KW-0804">Transcription</keyword>
<dbReference type="PANTHER" id="PTHR44688:SF16">
    <property type="entry name" value="DNA-BINDING TRANSCRIPTIONAL ACTIVATOR DEVR_DOSR"/>
    <property type="match status" value="1"/>
</dbReference>
<dbReference type="InterPro" id="IPR000792">
    <property type="entry name" value="Tscrpt_reg_LuxR_C"/>
</dbReference>
<dbReference type="PRINTS" id="PR00038">
    <property type="entry name" value="HTHLUXR"/>
</dbReference>
<dbReference type="GO" id="GO:0003677">
    <property type="term" value="F:DNA binding"/>
    <property type="evidence" value="ECO:0007669"/>
    <property type="project" value="UniProtKB-KW"/>
</dbReference>
<keyword evidence="7" id="KW-1185">Reference proteome</keyword>
<reference evidence="6 7" key="1">
    <citation type="submission" date="2020-10" db="EMBL/GenBank/DDBJ databases">
        <title>Sequencing the genomes of 1000 actinobacteria strains.</title>
        <authorList>
            <person name="Klenk H.-P."/>
        </authorList>
    </citation>
    <scope>NUCLEOTIDE SEQUENCE [LARGE SCALE GENOMIC DNA]</scope>
    <source>
        <strain evidence="6 7">DSM 45157</strain>
    </source>
</reference>
<organism evidence="6 7">
    <name type="scientific">Nocardiopsis terrae</name>
    <dbReference type="NCBI Taxonomy" id="372655"/>
    <lineage>
        <taxon>Bacteria</taxon>
        <taxon>Bacillati</taxon>
        <taxon>Actinomycetota</taxon>
        <taxon>Actinomycetes</taxon>
        <taxon>Streptosporangiales</taxon>
        <taxon>Nocardiopsidaceae</taxon>
        <taxon>Nocardiopsis</taxon>
    </lineage>
</organism>
<feature type="domain" description="HTH luxR-type" evidence="5">
    <location>
        <begin position="179"/>
        <end position="244"/>
    </location>
</feature>
<evidence type="ECO:0000259" key="5">
    <source>
        <dbReference type="PROSITE" id="PS50043"/>
    </source>
</evidence>
<dbReference type="PROSITE" id="PS00622">
    <property type="entry name" value="HTH_LUXR_1"/>
    <property type="match status" value="1"/>
</dbReference>
<evidence type="ECO:0000256" key="1">
    <source>
        <dbReference type="ARBA" id="ARBA00023015"/>
    </source>
</evidence>
<dbReference type="RefSeq" id="WP_225942343.1">
    <property type="nucleotide sequence ID" value="NZ_BMXJ01000002.1"/>
</dbReference>
<feature type="region of interest" description="Disordered" evidence="4">
    <location>
        <begin position="1"/>
        <end position="21"/>
    </location>
</feature>
<evidence type="ECO:0000313" key="6">
    <source>
        <dbReference type="EMBL" id="MBE1456924.1"/>
    </source>
</evidence>
<keyword evidence="1" id="KW-0805">Transcription regulation</keyword>
<evidence type="ECO:0000256" key="2">
    <source>
        <dbReference type="ARBA" id="ARBA00023125"/>
    </source>
</evidence>
<gene>
    <name evidence="6" type="ORF">H4W79_001138</name>
</gene>
<dbReference type="Gene3D" id="3.40.50.2300">
    <property type="match status" value="1"/>
</dbReference>
<dbReference type="SUPFAM" id="SSF46894">
    <property type="entry name" value="C-terminal effector domain of the bipartite response regulators"/>
    <property type="match status" value="1"/>
</dbReference>
<name>A0ABR9HD47_9ACTN</name>
<dbReference type="EMBL" id="JADBDY010000001">
    <property type="protein sequence ID" value="MBE1456924.1"/>
    <property type="molecule type" value="Genomic_DNA"/>
</dbReference>
<dbReference type="Pfam" id="PF00196">
    <property type="entry name" value="GerE"/>
    <property type="match status" value="1"/>
</dbReference>
<comment type="caution">
    <text evidence="6">The sequence shown here is derived from an EMBL/GenBank/DDBJ whole genome shotgun (WGS) entry which is preliminary data.</text>
</comment>
<dbReference type="SMART" id="SM00421">
    <property type="entry name" value="HTH_LUXR"/>
    <property type="match status" value="1"/>
</dbReference>
<evidence type="ECO:0000313" key="7">
    <source>
        <dbReference type="Proteomes" id="UP000598217"/>
    </source>
</evidence>
<dbReference type="PROSITE" id="PS50043">
    <property type="entry name" value="HTH_LUXR_2"/>
    <property type="match status" value="1"/>
</dbReference>
<sequence length="249" mass="25522">MSEMGGGKIRDGGAGTLLRALPSGADTPSLPEIHAMEEPPVTRVFVAGPDVLARAGLRSLLGEAPYVAVAGEGDLGAQGASALSVAGADVLVLHGISEDWEESPLGRAAVASVPGLRAIVVGACPAPGSEVVRGHLPDTASPSLLAAAITVAAVDYTLVRGAPAAGVAGEDGREGRPWRHDVPDDLSERERDILALISRGLSNAEIAAELTVSLNTVKTHVRNVLSKLRLENRVQAVVYAFRTGRANTG</sequence>
<dbReference type="Proteomes" id="UP000598217">
    <property type="component" value="Unassembled WGS sequence"/>
</dbReference>
<feature type="compositionally biased region" description="Gly residues" evidence="4">
    <location>
        <begin position="1"/>
        <end position="15"/>
    </location>
</feature>
<protein>
    <submittedName>
        <fullName evidence="6">DNA-binding NarL/FixJ family response regulator</fullName>
    </submittedName>
</protein>
<proteinExistence type="predicted"/>
<dbReference type="CDD" id="cd06170">
    <property type="entry name" value="LuxR_C_like"/>
    <property type="match status" value="1"/>
</dbReference>
<dbReference type="PANTHER" id="PTHR44688">
    <property type="entry name" value="DNA-BINDING TRANSCRIPTIONAL ACTIVATOR DEVR_DOSR"/>
    <property type="match status" value="1"/>
</dbReference>
<accession>A0ABR9HD47</accession>
<keyword evidence="2 6" id="KW-0238">DNA-binding</keyword>
<evidence type="ECO:0000256" key="3">
    <source>
        <dbReference type="ARBA" id="ARBA00023163"/>
    </source>
</evidence>